<evidence type="ECO:0000313" key="3">
    <source>
        <dbReference type="Proteomes" id="UP000037397"/>
    </source>
</evidence>
<dbReference type="STRING" id="1631356.VV01_00225"/>
<organism evidence="2 3">
    <name type="scientific">Luteipulveratus halotolerans</name>
    <dbReference type="NCBI Taxonomy" id="1631356"/>
    <lineage>
        <taxon>Bacteria</taxon>
        <taxon>Bacillati</taxon>
        <taxon>Actinomycetota</taxon>
        <taxon>Actinomycetes</taxon>
        <taxon>Micrococcales</taxon>
        <taxon>Dermacoccaceae</taxon>
        <taxon>Luteipulveratus</taxon>
    </lineage>
</organism>
<keyword evidence="3" id="KW-1185">Reference proteome</keyword>
<keyword evidence="1" id="KW-0472">Membrane</keyword>
<accession>A0A0L6CPM6</accession>
<feature type="transmembrane region" description="Helical" evidence="1">
    <location>
        <begin position="74"/>
        <end position="95"/>
    </location>
</feature>
<protein>
    <submittedName>
        <fullName evidence="2">Uncharacterized protein</fullName>
    </submittedName>
</protein>
<gene>
    <name evidence="2" type="ORF">VV01_00225</name>
</gene>
<evidence type="ECO:0000256" key="1">
    <source>
        <dbReference type="SAM" id="Phobius"/>
    </source>
</evidence>
<keyword evidence="1" id="KW-0812">Transmembrane</keyword>
<comment type="caution">
    <text evidence="2">The sequence shown here is derived from an EMBL/GenBank/DDBJ whole genome shotgun (WGS) entry which is preliminary data.</text>
</comment>
<dbReference type="RefSeq" id="WP_050668138.1">
    <property type="nucleotide sequence ID" value="NZ_LAIR01000001.1"/>
</dbReference>
<dbReference type="Proteomes" id="UP000037397">
    <property type="component" value="Unassembled WGS sequence"/>
</dbReference>
<dbReference type="EMBL" id="LAIR01000001">
    <property type="protein sequence ID" value="KNX39697.1"/>
    <property type="molecule type" value="Genomic_DNA"/>
</dbReference>
<dbReference type="AlphaFoldDB" id="A0A0L6CPM6"/>
<reference evidence="3" key="1">
    <citation type="submission" date="2015-03" db="EMBL/GenBank/DDBJ databases">
        <title>Luteipulveratus halotolerans sp. nov., a novel actinobacterium (Dermacoccaceae) from Sarawak, Malaysia.</title>
        <authorList>
            <person name="Juboi H."/>
            <person name="Basik A."/>
            <person name="Shamsul S.S."/>
            <person name="Arnold P."/>
            <person name="Schmitt E.K."/>
            <person name="Sanglier J.-J."/>
            <person name="Yeo T."/>
        </authorList>
    </citation>
    <scope>NUCLEOTIDE SEQUENCE [LARGE SCALE GENOMIC DNA]</scope>
    <source>
        <strain evidence="3">C296001</strain>
    </source>
</reference>
<feature type="transmembrane region" description="Helical" evidence="1">
    <location>
        <begin position="36"/>
        <end position="62"/>
    </location>
</feature>
<keyword evidence="1" id="KW-1133">Transmembrane helix</keyword>
<proteinExistence type="predicted"/>
<evidence type="ECO:0000313" key="2">
    <source>
        <dbReference type="EMBL" id="KNX39697.1"/>
    </source>
</evidence>
<name>A0A0L6CPM6_9MICO</name>
<sequence length="98" mass="9884">MSINALTTNHLAAAAPAAPNPTPVDLPEVTGGLDTLLGILATIGPYAFLGGIMLGAIWLVAGMFGHGELKGAKFIFIAIVAAIIFGAAGSVLSLFTDY</sequence>